<dbReference type="Proteomes" id="UP000008021">
    <property type="component" value="Chromosome 12"/>
</dbReference>
<dbReference type="Gramene" id="OMERI12G06470.1">
    <property type="protein sequence ID" value="OMERI12G06470.1"/>
    <property type="gene ID" value="OMERI12G06470"/>
</dbReference>
<reference evidence="1" key="1">
    <citation type="submission" date="2015-04" db="UniProtKB">
        <authorList>
            <consortium name="EnsemblPlants"/>
        </authorList>
    </citation>
    <scope>IDENTIFICATION</scope>
</reference>
<name>A0A0E0FBF0_9ORYZ</name>
<dbReference type="HOGENOM" id="CLU_2562212_0_0_1"/>
<evidence type="ECO:0000313" key="2">
    <source>
        <dbReference type="Proteomes" id="UP000008021"/>
    </source>
</evidence>
<dbReference type="EnsemblPlants" id="OMERI12G06470.1">
    <property type="protein sequence ID" value="OMERI12G06470.1"/>
    <property type="gene ID" value="OMERI12G06470"/>
</dbReference>
<protein>
    <submittedName>
        <fullName evidence="1">Uncharacterized protein</fullName>
    </submittedName>
</protein>
<sequence length="82" mass="8663">MLLDPDLLAAFCGAVDTYAWVLEEAKHHDDDDVVVGLGLRRGCDIGVSEDSVGDGASRDELRATGPGRRVAALVPPQLFVDG</sequence>
<accession>A0A0E0FBF0</accession>
<keyword evidence="2" id="KW-1185">Reference proteome</keyword>
<evidence type="ECO:0000313" key="1">
    <source>
        <dbReference type="EnsemblPlants" id="OMERI12G06470.1"/>
    </source>
</evidence>
<reference evidence="1" key="2">
    <citation type="submission" date="2018-05" db="EMBL/GenBank/DDBJ databases">
        <title>OmerRS3 (Oryza meridionalis Reference Sequence Version 3).</title>
        <authorList>
            <person name="Zhang J."/>
            <person name="Kudrna D."/>
            <person name="Lee S."/>
            <person name="Talag J."/>
            <person name="Welchert J."/>
            <person name="Wing R.A."/>
        </authorList>
    </citation>
    <scope>NUCLEOTIDE SEQUENCE [LARGE SCALE GENOMIC DNA]</scope>
    <source>
        <strain evidence="1">cv. OR44</strain>
    </source>
</reference>
<dbReference type="AlphaFoldDB" id="A0A0E0FBF0"/>
<organism evidence="1">
    <name type="scientific">Oryza meridionalis</name>
    <dbReference type="NCBI Taxonomy" id="40149"/>
    <lineage>
        <taxon>Eukaryota</taxon>
        <taxon>Viridiplantae</taxon>
        <taxon>Streptophyta</taxon>
        <taxon>Embryophyta</taxon>
        <taxon>Tracheophyta</taxon>
        <taxon>Spermatophyta</taxon>
        <taxon>Magnoliopsida</taxon>
        <taxon>Liliopsida</taxon>
        <taxon>Poales</taxon>
        <taxon>Poaceae</taxon>
        <taxon>BOP clade</taxon>
        <taxon>Oryzoideae</taxon>
        <taxon>Oryzeae</taxon>
        <taxon>Oryzinae</taxon>
        <taxon>Oryza</taxon>
    </lineage>
</organism>
<proteinExistence type="predicted"/>